<dbReference type="InterPro" id="IPR022770">
    <property type="entry name" value="IucA/IucC-like_C"/>
</dbReference>
<keyword evidence="3" id="KW-1185">Reference proteome</keyword>
<sequence>MLPTLTSLFQGPLADFGERLLLPHQVPATPIPARQLFTAKGLDAVLERYAGGFRTPGRPPPDRRAVMSQWSKYFLSQAIYVPVAANLLLDRQLPLALDQLGLLLDEQSLVTTLVVPNEGERVSGEGGESRLRPLMDGLLNPAITAMAAHTGIAPRALWSNAGHYYAYLIDRLRELPSPPAAVAEGARLMALGHFADGARNPLYRPIREVIDGAGEARCVRRVCCVRYRLTELGYCGNCPLPAALALPAEEA</sequence>
<dbReference type="GO" id="GO:0003824">
    <property type="term" value="F:catalytic activity"/>
    <property type="evidence" value="ECO:0007669"/>
    <property type="project" value="UniProtKB-ARBA"/>
</dbReference>
<organism evidence="2 3">
    <name type="scientific">Modicisalibacter muralis</name>
    <dbReference type="NCBI Taxonomy" id="119000"/>
    <lineage>
        <taxon>Bacteria</taxon>
        <taxon>Pseudomonadati</taxon>
        <taxon>Pseudomonadota</taxon>
        <taxon>Gammaproteobacteria</taxon>
        <taxon>Oceanospirillales</taxon>
        <taxon>Halomonadaceae</taxon>
        <taxon>Modicisalibacter</taxon>
    </lineage>
</organism>
<proteinExistence type="predicted"/>
<dbReference type="AlphaFoldDB" id="A0A1G9KQG5"/>
<feature type="domain" description="Aerobactin siderophore biosynthesis IucA/IucC-like C-terminal" evidence="1">
    <location>
        <begin position="68"/>
        <end position="204"/>
    </location>
</feature>
<dbReference type="PRINTS" id="PR01714">
    <property type="entry name" value="2FE2SRDCTASE"/>
</dbReference>
<dbReference type="EMBL" id="FNGI01000004">
    <property type="protein sequence ID" value="SDL51889.1"/>
    <property type="molecule type" value="Genomic_DNA"/>
</dbReference>
<gene>
    <name evidence="2" type="ORF">SAMN05661010_01874</name>
</gene>
<evidence type="ECO:0000313" key="3">
    <source>
        <dbReference type="Proteomes" id="UP000198654"/>
    </source>
</evidence>
<dbReference type="RefSeq" id="WP_089727816.1">
    <property type="nucleotide sequence ID" value="NZ_FNGI01000004.1"/>
</dbReference>
<dbReference type="InterPro" id="IPR008090">
    <property type="entry name" value="Fe_iron_reduct"/>
</dbReference>
<dbReference type="Proteomes" id="UP000198654">
    <property type="component" value="Unassembled WGS sequence"/>
</dbReference>
<reference evidence="2 3" key="1">
    <citation type="submission" date="2016-10" db="EMBL/GenBank/DDBJ databases">
        <authorList>
            <person name="de Groot N.N."/>
        </authorList>
    </citation>
    <scope>NUCLEOTIDE SEQUENCE [LARGE SCALE GENOMIC DNA]</scope>
    <source>
        <strain evidence="2 3">DSM 14789</strain>
    </source>
</reference>
<dbReference type="Pfam" id="PF06276">
    <property type="entry name" value="FhuF"/>
    <property type="match status" value="1"/>
</dbReference>
<dbReference type="STRING" id="119000.SAMN05661010_01874"/>
<dbReference type="OrthoDB" id="8993954at2"/>
<evidence type="ECO:0000259" key="1">
    <source>
        <dbReference type="Pfam" id="PF06276"/>
    </source>
</evidence>
<evidence type="ECO:0000313" key="2">
    <source>
        <dbReference type="EMBL" id="SDL51889.1"/>
    </source>
</evidence>
<name>A0A1G9KQG5_9GAMM</name>
<dbReference type="NCBIfam" id="TIGR03951">
    <property type="entry name" value="Fe_III_red_FhuF"/>
    <property type="match status" value="1"/>
</dbReference>
<protein>
    <submittedName>
        <fullName evidence="2">Ferric iron reductase protein FhuF</fullName>
    </submittedName>
</protein>
<accession>A0A1G9KQG5</accession>